<evidence type="ECO:0000313" key="3">
    <source>
        <dbReference type="Proteomes" id="UP000317839"/>
    </source>
</evidence>
<keyword evidence="1" id="KW-0812">Transmembrane</keyword>
<dbReference type="AlphaFoldDB" id="A0A545TE67"/>
<feature type="transmembrane region" description="Helical" evidence="1">
    <location>
        <begin position="102"/>
        <end position="122"/>
    </location>
</feature>
<dbReference type="RefSeq" id="WP_142942095.1">
    <property type="nucleotide sequence ID" value="NZ_VIKR01000002.1"/>
</dbReference>
<evidence type="ECO:0000256" key="1">
    <source>
        <dbReference type="SAM" id="Phobius"/>
    </source>
</evidence>
<protein>
    <recommendedName>
        <fullName evidence="4">Sugar transporter</fullName>
    </recommendedName>
</protein>
<comment type="caution">
    <text evidence="2">The sequence shown here is derived from an EMBL/GenBank/DDBJ whole genome shotgun (WGS) entry which is preliminary data.</text>
</comment>
<gene>
    <name evidence="2" type="ORF">FLL45_11220</name>
</gene>
<dbReference type="Proteomes" id="UP000317839">
    <property type="component" value="Unassembled WGS sequence"/>
</dbReference>
<dbReference type="EMBL" id="VIKR01000002">
    <property type="protein sequence ID" value="TQV75481.1"/>
    <property type="molecule type" value="Genomic_DNA"/>
</dbReference>
<proteinExistence type="predicted"/>
<dbReference type="OrthoDB" id="1143964at2"/>
<keyword evidence="3" id="KW-1185">Reference proteome</keyword>
<sequence>MSDESNKNTPYESPNADVQMSNKKVPVWFWVVSIIALIWNLLGLMAFVMQLLMTPEMIAAMPQAERSLYENFPGWVYIPFGAAVIGGTLGCVFLLMKKGFAFELFIISLVGVIVQNGYSLLMTNAAEILGVQAIIMPLVVIAIGVGLIIFSAKTKKLGYLS</sequence>
<feature type="transmembrane region" description="Helical" evidence="1">
    <location>
        <begin position="128"/>
        <end position="150"/>
    </location>
</feature>
<reference evidence="2 3" key="1">
    <citation type="submission" date="2019-06" db="EMBL/GenBank/DDBJ databases">
        <title>Draft genome of Aliikangiella marina GYP-15.</title>
        <authorList>
            <person name="Wang G."/>
        </authorList>
    </citation>
    <scope>NUCLEOTIDE SEQUENCE [LARGE SCALE GENOMIC DNA]</scope>
    <source>
        <strain evidence="2 3">GYP-15</strain>
    </source>
</reference>
<feature type="transmembrane region" description="Helical" evidence="1">
    <location>
        <begin position="72"/>
        <end position="95"/>
    </location>
</feature>
<name>A0A545TE67_9GAMM</name>
<organism evidence="2 3">
    <name type="scientific">Aliikangiella marina</name>
    <dbReference type="NCBI Taxonomy" id="1712262"/>
    <lineage>
        <taxon>Bacteria</taxon>
        <taxon>Pseudomonadati</taxon>
        <taxon>Pseudomonadota</taxon>
        <taxon>Gammaproteobacteria</taxon>
        <taxon>Oceanospirillales</taxon>
        <taxon>Pleioneaceae</taxon>
        <taxon>Aliikangiella</taxon>
    </lineage>
</organism>
<feature type="transmembrane region" description="Helical" evidence="1">
    <location>
        <begin position="27"/>
        <end position="52"/>
    </location>
</feature>
<keyword evidence="1" id="KW-1133">Transmembrane helix</keyword>
<accession>A0A545TE67</accession>
<keyword evidence="1" id="KW-0472">Membrane</keyword>
<evidence type="ECO:0000313" key="2">
    <source>
        <dbReference type="EMBL" id="TQV75481.1"/>
    </source>
</evidence>
<evidence type="ECO:0008006" key="4">
    <source>
        <dbReference type="Google" id="ProtNLM"/>
    </source>
</evidence>